<feature type="compositionally biased region" description="Basic and acidic residues" evidence="1">
    <location>
        <begin position="281"/>
        <end position="291"/>
    </location>
</feature>
<feature type="compositionally biased region" description="Polar residues" evidence="1">
    <location>
        <begin position="388"/>
        <end position="405"/>
    </location>
</feature>
<evidence type="ECO:0000313" key="2">
    <source>
        <dbReference type="EMBL" id="KAL3673410.1"/>
    </source>
</evidence>
<feature type="region of interest" description="Disordered" evidence="1">
    <location>
        <begin position="152"/>
        <end position="178"/>
    </location>
</feature>
<organism evidence="2 3">
    <name type="scientific">Phytophthora oleae</name>
    <dbReference type="NCBI Taxonomy" id="2107226"/>
    <lineage>
        <taxon>Eukaryota</taxon>
        <taxon>Sar</taxon>
        <taxon>Stramenopiles</taxon>
        <taxon>Oomycota</taxon>
        <taxon>Peronosporomycetes</taxon>
        <taxon>Peronosporales</taxon>
        <taxon>Peronosporaceae</taxon>
        <taxon>Phytophthora</taxon>
    </lineage>
</organism>
<protein>
    <submittedName>
        <fullName evidence="2">Uncharacterized protein</fullName>
    </submittedName>
</protein>
<feature type="compositionally biased region" description="Polar residues" evidence="1">
    <location>
        <begin position="1101"/>
        <end position="1111"/>
    </location>
</feature>
<sequence length="1119" mass="121338">MGKASVSQVPQDVPGSASREVFHGLFKDLGKQAMALEAILRAVCGRVDKMENWLTEVSFGMTELDLKLRNIAHNIDGTAAVDDEAHGPHRWAMPSTDDVKPLAPTVSKKLGTDKKTVRVTGMAAAILDRLATTSASTPVPVVESEKVEKNITKKKNKEKKHGAKKMKASGLPDVPATPSPAVVEVDPPPAIPLPAPVVEAKQTPTLDAEPNVDSEIVSIKEESTKSSEHSDEVREPQVRPVEQEKQIEIQASEAPTIEEKPTPMEQENAIIDEADPSQKSAEMEPVIRETEPEILPQPVLPQIDQTEEDRVIPSDPLPIVAETKEKRSTPTPSVTSILPTVQVEQTTQPFVLKGSAKPTPVATAPISSPLVPTASIPDPQPALPPVSATFQSTQLENPSHESSPAISPRDANEPNEPSSQAATAPDVHVEAREPLLSSDLSPNSVANDFTTGEADHLRPTTEPLSQPESQPIQPVLPVLTPAINPSPDQSTTEPVKTAPVKQAPSPLSNTKPITAPEPTVVVHKAIKTDGVPIRAKAAPQHKAPLSPQSSETAELAVDPLLPHRSSVHRRSSKMIQRPSLTKKTEHGADGDAAHRLSVRMRGSNSRRASLVPQVVEHESTPSPQVVQQPIQEPPKPQQPSQPAPAVQLIPQTAAPSTVNTPANTIDSAESGESDSDTSSGGSEASSDDDEEEDDDEEARAAVEEISKAMTALNKLKRAQMLSPEEEHELKERAHKKWFQLKGHIKEKQKKDVTNILLKRKKNVFTVSSRIELLEEKSREIFAALKQITHDVREKNDRAAHETLRRRVADIEQSLLSIDSRIASLSAPAIEKVSDLESEVVSLRTTVQLQLTAAQSEATARHSLLEEALLSQRTLIAALAQDVPAQLNAQAELFFEKLKQQPDYNAAIENLKRSLRRKADLKLLKELEARLLGLDAENDDCLVRCLSCHKEVTHPYNEDAQDDEPESNGFGSQLRKVNPGPSSARIYRSNVPFSAQALVQESILEESSDEVAFSPQQLFTAPQTLQHQSAGDSHASEKAPVVRVPNVKWSTPAEINLKKVLKPPQASPLSLMNVTATRAILSPDRPISAPVVAPKKKTAATRSKSLLKSLTPQPEPPHQG</sequence>
<feature type="compositionally biased region" description="Polar residues" evidence="1">
    <location>
        <begin position="462"/>
        <end position="472"/>
    </location>
</feature>
<feature type="compositionally biased region" description="Low complexity" evidence="1">
    <location>
        <begin position="621"/>
        <end position="630"/>
    </location>
</feature>
<feature type="compositionally biased region" description="Polar residues" evidence="1">
    <location>
        <begin position="329"/>
        <end position="338"/>
    </location>
</feature>
<proteinExistence type="predicted"/>
<feature type="region of interest" description="Disordered" evidence="1">
    <location>
        <begin position="955"/>
        <end position="981"/>
    </location>
</feature>
<feature type="compositionally biased region" description="Basic and acidic residues" evidence="1">
    <location>
        <begin position="582"/>
        <end position="594"/>
    </location>
</feature>
<feature type="compositionally biased region" description="Basic residues" evidence="1">
    <location>
        <begin position="152"/>
        <end position="167"/>
    </location>
</feature>
<name>A0ABD3G2S0_9STRA</name>
<feature type="region of interest" description="Disordered" evidence="1">
    <location>
        <begin position="536"/>
        <end position="699"/>
    </location>
</feature>
<comment type="caution">
    <text evidence="2">The sequence shown here is derived from an EMBL/GenBank/DDBJ whole genome shotgun (WGS) entry which is preliminary data.</text>
</comment>
<feature type="compositionally biased region" description="Polar residues" evidence="1">
    <location>
        <begin position="438"/>
        <end position="450"/>
    </location>
</feature>
<evidence type="ECO:0000313" key="3">
    <source>
        <dbReference type="Proteomes" id="UP001632037"/>
    </source>
</evidence>
<feature type="region of interest" description="Disordered" evidence="1">
    <location>
        <begin position="205"/>
        <end position="338"/>
    </location>
</feature>
<feature type="compositionally biased region" description="Polar residues" evidence="1">
    <location>
        <begin position="649"/>
        <end position="665"/>
    </location>
</feature>
<feature type="region of interest" description="Disordered" evidence="1">
    <location>
        <begin position="354"/>
        <end position="519"/>
    </location>
</feature>
<feature type="compositionally biased region" description="Pro residues" evidence="1">
    <location>
        <begin position="631"/>
        <end position="642"/>
    </location>
</feature>
<evidence type="ECO:0000256" key="1">
    <source>
        <dbReference type="SAM" id="MobiDB-lite"/>
    </source>
</evidence>
<gene>
    <name evidence="2" type="ORF">V7S43_001122</name>
</gene>
<dbReference type="AlphaFoldDB" id="A0ABD3G2S0"/>
<feature type="compositionally biased region" description="Basic and acidic residues" evidence="1">
    <location>
        <begin position="218"/>
        <end position="247"/>
    </location>
</feature>
<feature type="region of interest" description="Disordered" evidence="1">
    <location>
        <begin position="1082"/>
        <end position="1119"/>
    </location>
</feature>
<dbReference type="EMBL" id="JBIMZQ010000002">
    <property type="protein sequence ID" value="KAL3673410.1"/>
    <property type="molecule type" value="Genomic_DNA"/>
</dbReference>
<dbReference type="Proteomes" id="UP001632037">
    <property type="component" value="Unassembled WGS sequence"/>
</dbReference>
<accession>A0ABD3G2S0</accession>
<reference evidence="2 3" key="1">
    <citation type="submission" date="2024-09" db="EMBL/GenBank/DDBJ databases">
        <title>Genome sequencing and assembly of Phytophthora oleae, isolate VK10A, causative agent of rot of olive drupes.</title>
        <authorList>
            <person name="Conti Taguali S."/>
            <person name="Riolo M."/>
            <person name="La Spada F."/>
            <person name="Cacciola S.O."/>
            <person name="Dionisio G."/>
        </authorList>
    </citation>
    <scope>NUCLEOTIDE SEQUENCE [LARGE SCALE GENOMIC DNA]</scope>
    <source>
        <strain evidence="2 3">VK10A</strain>
    </source>
</reference>
<feature type="compositionally biased region" description="Acidic residues" evidence="1">
    <location>
        <begin position="685"/>
        <end position="697"/>
    </location>
</feature>
<keyword evidence="3" id="KW-1185">Reference proteome</keyword>